<gene>
    <name evidence="1" type="ORF">SAMN04487969_113166</name>
</gene>
<evidence type="ECO:0000313" key="1">
    <source>
        <dbReference type="EMBL" id="SFF09234.1"/>
    </source>
</evidence>
<dbReference type="OrthoDB" id="2614563at2"/>
<proteinExistence type="predicted"/>
<name>A0A1I2FUX2_9BACL</name>
<dbReference type="AlphaFoldDB" id="A0A1I2FUX2"/>
<sequence>MNIYGHIKHATEELEPIFSEKNMIDNDVIIAAIRSSWIYIHKYIKNINPMWTNHFNDRLNCIKALEIMITKDMLTDTLRAYERLKNERIVKSYMMIYIGLMQSLLVFNKPFEESCDICQGDLYYYTNLTENILIKECNTCSTWYDSKTGESLQGNRESILRPTTRFELIYAELYRETRD</sequence>
<accession>A0A1I2FUX2</accession>
<protein>
    <submittedName>
        <fullName evidence="1">Uncharacterized protein</fullName>
    </submittedName>
</protein>
<dbReference type="RefSeq" id="WP_046232811.1">
    <property type="nucleotide sequence ID" value="NZ_FONN01000013.1"/>
</dbReference>
<evidence type="ECO:0000313" key="2">
    <source>
        <dbReference type="Proteomes" id="UP000183410"/>
    </source>
</evidence>
<reference evidence="2" key="1">
    <citation type="submission" date="2016-10" db="EMBL/GenBank/DDBJ databases">
        <authorList>
            <person name="Varghese N."/>
            <person name="Submissions S."/>
        </authorList>
    </citation>
    <scope>NUCLEOTIDE SEQUENCE [LARGE SCALE GENOMIC DNA]</scope>
    <source>
        <strain evidence="2">CGMCC 1.10223</strain>
    </source>
</reference>
<dbReference type="EMBL" id="FONN01000013">
    <property type="protein sequence ID" value="SFF09234.1"/>
    <property type="molecule type" value="Genomic_DNA"/>
</dbReference>
<organism evidence="1 2">
    <name type="scientific">Paenibacillus algorifonticola</name>
    <dbReference type="NCBI Taxonomy" id="684063"/>
    <lineage>
        <taxon>Bacteria</taxon>
        <taxon>Bacillati</taxon>
        <taxon>Bacillota</taxon>
        <taxon>Bacilli</taxon>
        <taxon>Bacillales</taxon>
        <taxon>Paenibacillaceae</taxon>
        <taxon>Paenibacillus</taxon>
    </lineage>
</organism>
<dbReference type="Proteomes" id="UP000183410">
    <property type="component" value="Unassembled WGS sequence"/>
</dbReference>
<keyword evidence="2" id="KW-1185">Reference proteome</keyword>